<evidence type="ECO:0000313" key="2">
    <source>
        <dbReference type="EMBL" id="MBE9376447.1"/>
    </source>
</evidence>
<reference evidence="2" key="1">
    <citation type="submission" date="2020-10" db="EMBL/GenBank/DDBJ databases">
        <title>Diversity and distribution of actinomycetes associated with coral in the coast of Hainan.</title>
        <authorList>
            <person name="Li F."/>
        </authorList>
    </citation>
    <scope>NUCLEOTIDE SEQUENCE</scope>
    <source>
        <strain evidence="2">HNM0983</strain>
    </source>
</reference>
<proteinExistence type="predicted"/>
<dbReference type="EMBL" id="JADEYC010000042">
    <property type="protein sequence ID" value="MBE9376447.1"/>
    <property type="molecule type" value="Genomic_DNA"/>
</dbReference>
<gene>
    <name evidence="2" type="ORF">IQ251_18515</name>
</gene>
<dbReference type="InterPro" id="IPR052164">
    <property type="entry name" value="Anthracycline_SecMetBiosynth"/>
</dbReference>
<dbReference type="Pfam" id="PF18029">
    <property type="entry name" value="Glyoxalase_6"/>
    <property type="match status" value="1"/>
</dbReference>
<organism evidence="2 3">
    <name type="scientific">Saccharopolyspora montiporae</name>
    <dbReference type="NCBI Taxonomy" id="2781240"/>
    <lineage>
        <taxon>Bacteria</taxon>
        <taxon>Bacillati</taxon>
        <taxon>Actinomycetota</taxon>
        <taxon>Actinomycetes</taxon>
        <taxon>Pseudonocardiales</taxon>
        <taxon>Pseudonocardiaceae</taxon>
        <taxon>Saccharopolyspora</taxon>
    </lineage>
</organism>
<dbReference type="RefSeq" id="WP_193930120.1">
    <property type="nucleotide sequence ID" value="NZ_JADEYC010000042.1"/>
</dbReference>
<protein>
    <recommendedName>
        <fullName evidence="1">Glyoxalase-like domain-containing protein</fullName>
    </recommendedName>
</protein>
<keyword evidence="3" id="KW-1185">Reference proteome</keyword>
<evidence type="ECO:0000259" key="1">
    <source>
        <dbReference type="Pfam" id="PF18029"/>
    </source>
</evidence>
<name>A0A929G227_9PSEU</name>
<dbReference type="InterPro" id="IPR029068">
    <property type="entry name" value="Glyas_Bleomycin-R_OHBP_Dase"/>
</dbReference>
<sequence length="218" mass="22566">MSPGVVARGLRRAELISDRPARSAQFCRDLLGWHTEPSVGGIDCWVGARCCARILAGRSGQPCGWRPVLAGASHHGTLNGPDGTEAALAAGRAQHGPRAPAPRAGEPCWIDLFTSDDVRADRFWAGTLGWDVVAHPGAEYLADGRPISSRTAQRCPGAERGWLCYFAVDDVPAAADHAGGLGADTATREHPVLGSTTLVTGPEGGTFGVAALPGGWGG</sequence>
<dbReference type="Proteomes" id="UP000598360">
    <property type="component" value="Unassembled WGS sequence"/>
</dbReference>
<evidence type="ECO:0000313" key="3">
    <source>
        <dbReference type="Proteomes" id="UP000598360"/>
    </source>
</evidence>
<accession>A0A929G227</accession>
<dbReference type="InterPro" id="IPR041581">
    <property type="entry name" value="Glyoxalase_6"/>
</dbReference>
<feature type="domain" description="Glyoxalase-like" evidence="1">
    <location>
        <begin position="114"/>
        <end position="209"/>
    </location>
</feature>
<dbReference type="Gene3D" id="3.10.180.10">
    <property type="entry name" value="2,3-Dihydroxybiphenyl 1,2-Dioxygenase, domain 1"/>
    <property type="match status" value="1"/>
</dbReference>
<dbReference type="SUPFAM" id="SSF54593">
    <property type="entry name" value="Glyoxalase/Bleomycin resistance protein/Dihydroxybiphenyl dioxygenase"/>
    <property type="match status" value="1"/>
</dbReference>
<dbReference type="PANTHER" id="PTHR33993:SF14">
    <property type="entry name" value="GB|AAF24581.1"/>
    <property type="match status" value="1"/>
</dbReference>
<dbReference type="AlphaFoldDB" id="A0A929G227"/>
<dbReference type="PANTHER" id="PTHR33993">
    <property type="entry name" value="GLYOXALASE-RELATED"/>
    <property type="match status" value="1"/>
</dbReference>
<comment type="caution">
    <text evidence="2">The sequence shown here is derived from an EMBL/GenBank/DDBJ whole genome shotgun (WGS) entry which is preliminary data.</text>
</comment>